<dbReference type="Proteomes" id="UP000028761">
    <property type="component" value="Chromosome 5"/>
</dbReference>
<evidence type="ECO:0000256" key="2">
    <source>
        <dbReference type="ARBA" id="ARBA00022490"/>
    </source>
</evidence>
<feature type="region of interest" description="Disordered" evidence="7">
    <location>
        <begin position="1"/>
        <end position="271"/>
    </location>
</feature>
<dbReference type="GO" id="GO:0005634">
    <property type="term" value="C:nucleus"/>
    <property type="evidence" value="ECO:0007669"/>
    <property type="project" value="UniProtKB-SubCell"/>
</dbReference>
<dbReference type="InterPro" id="IPR036390">
    <property type="entry name" value="WH_DNA-bd_sf"/>
</dbReference>
<dbReference type="SUPFAM" id="SSF46785">
    <property type="entry name" value="Winged helix' DNA-binding domain"/>
    <property type="match status" value="1"/>
</dbReference>
<dbReference type="AlphaFoldDB" id="A0A8I5NUG6"/>
<reference evidence="9" key="2">
    <citation type="submission" date="2025-08" db="UniProtKB">
        <authorList>
            <consortium name="Ensembl"/>
        </authorList>
    </citation>
    <scope>IDENTIFICATION</scope>
</reference>
<dbReference type="PANTHER" id="PTHR45767:SF1">
    <property type="entry name" value="FORKHEAD BOX PROTEIN O1"/>
    <property type="match status" value="1"/>
</dbReference>
<reference evidence="9 10" key="1">
    <citation type="submission" date="2012-03" db="EMBL/GenBank/DDBJ databases">
        <title>Whole Genome Assembly of Papio anubis.</title>
        <authorList>
            <person name="Liu Y.L."/>
            <person name="Abraham K.A."/>
            <person name="Akbar H.A."/>
            <person name="Ali S.A."/>
            <person name="Anosike U.A."/>
            <person name="Aqrawi P.A."/>
            <person name="Arias F.A."/>
            <person name="Attaway T.A."/>
            <person name="Awwad R.A."/>
            <person name="Babu C.B."/>
            <person name="Bandaranaike D.B."/>
            <person name="Battles P.B."/>
            <person name="Bell A.B."/>
            <person name="Beltran B.B."/>
            <person name="Berhane-Mersha D.B."/>
            <person name="Bess C.B."/>
            <person name="Bickham C.B."/>
            <person name="Bolden T.B."/>
            <person name="Carter K.C."/>
            <person name="Chau D.C."/>
            <person name="Chavez A.C."/>
            <person name="Clerc-Blankenburg K.C."/>
            <person name="Coyle M.C."/>
            <person name="Dao M.D."/>
            <person name="Davila M.L.D."/>
            <person name="Davy-Carroll L.D."/>
            <person name="Denson S.D."/>
            <person name="Dinh H.D."/>
            <person name="Fernandez S.F."/>
            <person name="Fernando P.F."/>
            <person name="Forbes L.F."/>
            <person name="Francis C.F."/>
            <person name="Francisco L.F."/>
            <person name="Fu Q.F."/>
            <person name="Garcia-Iii R.G."/>
            <person name="Garrett T.G."/>
            <person name="Gross S.G."/>
            <person name="Gubbala S.G."/>
            <person name="Hirani K.H."/>
            <person name="Hogues M.H."/>
            <person name="Hollins B.H."/>
            <person name="Jackson L.J."/>
            <person name="Javaid M.J."/>
            <person name="Jhangiani S.J."/>
            <person name="Johnson A.J."/>
            <person name="Johnson B.J."/>
            <person name="Jones J.J."/>
            <person name="Joshi V.J."/>
            <person name="Kalu J.K."/>
            <person name="Khan N.K."/>
            <person name="Korchina V.K."/>
            <person name="Kovar C.K."/>
            <person name="Lago L.L."/>
            <person name="Lara F.L."/>
            <person name="Le T.-K.L."/>
            <person name="Lee S.L."/>
            <person name="Legall-Iii F.L."/>
            <person name="Lemon S.L."/>
            <person name="Liu J.L."/>
            <person name="Liu Y.-S.L."/>
            <person name="Liyanage D.L."/>
            <person name="Lopez J.L."/>
            <person name="Lorensuhewa L.L."/>
            <person name="Mata R.M."/>
            <person name="Mathew T.M."/>
            <person name="Mercado C.M."/>
            <person name="Mercado I.M."/>
            <person name="Morales K.M."/>
            <person name="Morgan M.M."/>
            <person name="Munidasa M.M."/>
            <person name="Ngo D.N."/>
            <person name="Nguyen L.N."/>
            <person name="Nguyen T.N."/>
            <person name="Nguyen N.N."/>
            <person name="Obregon M.O."/>
            <person name="Okwuonu G.O."/>
            <person name="Ongeri F.O."/>
            <person name="Onwere C.O."/>
            <person name="Osifeso I.O."/>
            <person name="Parra A.P."/>
            <person name="Patil S.P."/>
            <person name="Perez A.P."/>
            <person name="Perez Y.P."/>
            <person name="Pham C.P."/>
            <person name="Pu L.-L.P."/>
            <person name="Puazo M.P."/>
            <person name="Quiroz J.Q."/>
            <person name="Rouhana J.R."/>
            <person name="Ruiz M.R."/>
            <person name="Ruiz S.-J.R."/>
            <person name="Saada N.S."/>
            <person name="Santibanez J.S."/>
            <person name="Scheel M.S."/>
            <person name="Schneider B.S."/>
            <person name="Simmons D.S."/>
            <person name="Sisson I.S."/>
            <person name="Tang L.-Y.T."/>
            <person name="Thornton R.T."/>
            <person name="Tisius J.T."/>
            <person name="Toledanes G.T."/>
            <person name="Trejos Z.T."/>
            <person name="Usmani K.U."/>
            <person name="Varghese R.V."/>
            <person name="Vattathil S.V."/>
            <person name="Vee V.V."/>
            <person name="Walker D.W."/>
            <person name="Weissenberger G.W."/>
            <person name="White C.W."/>
            <person name="Williams A.W."/>
            <person name="Woodworth J.W."/>
            <person name="Wright R.W."/>
            <person name="Zhu Y.Z."/>
            <person name="Han Y.H."/>
            <person name="Newsham I.N."/>
            <person name="Nazareth L.N."/>
            <person name="Worley K.W."/>
            <person name="Muzny D.M."/>
            <person name="Rogers J.R."/>
            <person name="Gibbs R.G."/>
        </authorList>
    </citation>
    <scope>NUCLEOTIDE SEQUENCE [LARGE SCALE GENOMIC DNA]</scope>
</reference>
<name>A0A8I5NUG6_PAPAN</name>
<evidence type="ECO:0000256" key="5">
    <source>
        <dbReference type="ARBA" id="ARBA00023163"/>
    </source>
</evidence>
<comment type="subcellular location">
    <subcellularLocation>
        <location evidence="1">Cytoplasm</location>
    </subcellularLocation>
    <subcellularLocation>
        <location evidence="6">Nucleus</location>
    </subcellularLocation>
</comment>
<proteinExistence type="predicted"/>
<evidence type="ECO:0000256" key="4">
    <source>
        <dbReference type="ARBA" id="ARBA00023125"/>
    </source>
</evidence>
<evidence type="ECO:0000313" key="9">
    <source>
        <dbReference type="Ensembl" id="ENSPANP00000058102.1"/>
    </source>
</evidence>
<dbReference type="GeneTree" id="ENSGT00940000161558"/>
<dbReference type="Gene3D" id="1.10.10.10">
    <property type="entry name" value="Winged helix-like DNA-binding domain superfamily/Winged helix DNA-binding domain"/>
    <property type="match status" value="1"/>
</dbReference>
<evidence type="ECO:0000256" key="6">
    <source>
        <dbReference type="PROSITE-ProRule" id="PRU00089"/>
    </source>
</evidence>
<protein>
    <recommendedName>
        <fullName evidence="8">Fork-head domain-containing protein</fullName>
    </recommendedName>
</protein>
<dbReference type="GO" id="GO:0000978">
    <property type="term" value="F:RNA polymerase II cis-regulatory region sequence-specific DNA binding"/>
    <property type="evidence" value="ECO:0007669"/>
    <property type="project" value="TreeGrafter"/>
</dbReference>
<keyword evidence="10" id="KW-1185">Reference proteome</keyword>
<keyword evidence="6" id="KW-0539">Nucleus</keyword>
<keyword evidence="3" id="KW-0805">Transcription regulation</keyword>
<evidence type="ECO:0000259" key="8">
    <source>
        <dbReference type="PROSITE" id="PS50039"/>
    </source>
</evidence>
<evidence type="ECO:0000256" key="3">
    <source>
        <dbReference type="ARBA" id="ARBA00023015"/>
    </source>
</evidence>
<dbReference type="GO" id="GO:0005737">
    <property type="term" value="C:cytoplasm"/>
    <property type="evidence" value="ECO:0007669"/>
    <property type="project" value="UniProtKB-SubCell"/>
</dbReference>
<feature type="compositionally biased region" description="Low complexity" evidence="7">
    <location>
        <begin position="226"/>
        <end position="259"/>
    </location>
</feature>
<accession>A0A8I5NUG6</accession>
<feature type="DNA-binding region" description="Fork-head" evidence="6">
    <location>
        <begin position="267"/>
        <end position="350"/>
    </location>
</feature>
<keyword evidence="5" id="KW-0804">Transcription</keyword>
<organism evidence="9 10">
    <name type="scientific">Papio anubis</name>
    <name type="common">Olive baboon</name>
    <dbReference type="NCBI Taxonomy" id="9555"/>
    <lineage>
        <taxon>Eukaryota</taxon>
        <taxon>Metazoa</taxon>
        <taxon>Chordata</taxon>
        <taxon>Craniata</taxon>
        <taxon>Vertebrata</taxon>
        <taxon>Euteleostomi</taxon>
        <taxon>Mammalia</taxon>
        <taxon>Eutheria</taxon>
        <taxon>Euarchontoglires</taxon>
        <taxon>Primates</taxon>
        <taxon>Haplorrhini</taxon>
        <taxon>Catarrhini</taxon>
        <taxon>Cercopithecidae</taxon>
        <taxon>Cercopithecinae</taxon>
        <taxon>Papio</taxon>
    </lineage>
</organism>
<evidence type="ECO:0000256" key="1">
    <source>
        <dbReference type="ARBA" id="ARBA00004496"/>
    </source>
</evidence>
<dbReference type="PROSITE" id="PS50039">
    <property type="entry name" value="FORK_HEAD_3"/>
    <property type="match status" value="1"/>
</dbReference>
<dbReference type="GO" id="GO:0000981">
    <property type="term" value="F:DNA-binding transcription factor activity, RNA polymerase II-specific"/>
    <property type="evidence" value="ECO:0007669"/>
    <property type="project" value="TreeGrafter"/>
</dbReference>
<dbReference type="PANTHER" id="PTHR45767">
    <property type="entry name" value="FORKHEAD BOX PROTEIN O"/>
    <property type="match status" value="1"/>
</dbReference>
<dbReference type="SMART" id="SM00339">
    <property type="entry name" value="FH"/>
    <property type="match status" value="1"/>
</dbReference>
<feature type="domain" description="Fork-head" evidence="8">
    <location>
        <begin position="267"/>
        <end position="350"/>
    </location>
</feature>
<evidence type="ECO:0000313" key="10">
    <source>
        <dbReference type="Proteomes" id="UP000028761"/>
    </source>
</evidence>
<reference evidence="9" key="3">
    <citation type="submission" date="2025-09" db="UniProtKB">
        <authorList>
            <consortium name="Ensembl"/>
        </authorList>
    </citation>
    <scope>IDENTIFICATION</scope>
</reference>
<sequence length="430" mass="44537">INQGRPRQSGGRVVLQPPCHIPPAAAQRGRLGGEPRPAGSTALFAGVRRPLCPDPPQPGAPARRPSAQRTGSSLAAHGPAGLSSGLALPPPPPGSQFLSVSSGTDLVPGISASSWRPLPSAPCFALPLRGSPAAGGGEGRRREGRGGERRGPQGRSAPGGGGRPGFPAAAPAGVPRVPRGHLQPRVVSADFTSNLSPLEDSEDFRDRRDAAPGGCAGTSRARDGRPALLAAAAPTRDPATARGAAAQEQLVPSQRVARPVPRRPQHQAVQSSAEKRLALWQICEWMVKSVPCFTDEADSSSSAGRRNSRPHLLFLHSKLTGAQNEGTGKSARWMLDPEGGKGGRCLRTRAASTDNSKCAQSLSRAAANKASLQPSGAGWGPEPRTALEPNFPKGLQALALTATMTLIAGVHFALELAQMLVLLMGDFHPL</sequence>
<feature type="compositionally biased region" description="Basic and acidic residues" evidence="7">
    <location>
        <begin position="138"/>
        <end position="151"/>
    </location>
</feature>
<keyword evidence="2" id="KW-0963">Cytoplasm</keyword>
<dbReference type="InterPro" id="IPR036388">
    <property type="entry name" value="WH-like_DNA-bd_sf"/>
</dbReference>
<dbReference type="InterPro" id="IPR001766">
    <property type="entry name" value="Fork_head_dom"/>
</dbReference>
<evidence type="ECO:0000256" key="7">
    <source>
        <dbReference type="SAM" id="MobiDB-lite"/>
    </source>
</evidence>
<feature type="compositionally biased region" description="Low complexity" evidence="7">
    <location>
        <begin position="71"/>
        <end position="87"/>
    </location>
</feature>
<dbReference type="GO" id="GO:0008286">
    <property type="term" value="P:insulin receptor signaling pathway"/>
    <property type="evidence" value="ECO:0007669"/>
    <property type="project" value="TreeGrafter"/>
</dbReference>
<feature type="compositionally biased region" description="Low complexity" evidence="7">
    <location>
        <begin position="165"/>
        <end position="177"/>
    </location>
</feature>
<keyword evidence="4 6" id="KW-0238">DNA-binding</keyword>
<dbReference type="Ensembl" id="ENSPANT00000069790.1">
    <property type="protein sequence ID" value="ENSPANP00000058102.1"/>
    <property type="gene ID" value="ENSPANG00000040312.1"/>
</dbReference>